<evidence type="ECO:0000313" key="6">
    <source>
        <dbReference type="Proteomes" id="UP001595696"/>
    </source>
</evidence>
<dbReference type="SUPFAM" id="SSF47413">
    <property type="entry name" value="lambda repressor-like DNA-binding domains"/>
    <property type="match status" value="1"/>
</dbReference>
<feature type="domain" description="HTH cro/C1-type" evidence="4">
    <location>
        <begin position="12"/>
        <end position="66"/>
    </location>
</feature>
<keyword evidence="2" id="KW-0238">DNA-binding</keyword>
<evidence type="ECO:0000256" key="1">
    <source>
        <dbReference type="ARBA" id="ARBA00023015"/>
    </source>
</evidence>
<keyword evidence="6" id="KW-1185">Reference proteome</keyword>
<dbReference type="CDD" id="cd00093">
    <property type="entry name" value="HTH_XRE"/>
    <property type="match status" value="1"/>
</dbReference>
<reference evidence="6" key="1">
    <citation type="journal article" date="2019" name="Int. J. Syst. Evol. Microbiol.">
        <title>The Global Catalogue of Microorganisms (GCM) 10K type strain sequencing project: providing services to taxonomists for standard genome sequencing and annotation.</title>
        <authorList>
            <consortium name="The Broad Institute Genomics Platform"/>
            <consortium name="The Broad Institute Genome Sequencing Center for Infectious Disease"/>
            <person name="Wu L."/>
            <person name="Ma J."/>
        </authorList>
    </citation>
    <scope>NUCLEOTIDE SEQUENCE [LARGE SCALE GENOMIC DNA]</scope>
    <source>
        <strain evidence="6">CGMCC 4.7330</strain>
    </source>
</reference>
<organism evidence="5 6">
    <name type="scientific">Nocardia jiangsuensis</name>
    <dbReference type="NCBI Taxonomy" id="1691563"/>
    <lineage>
        <taxon>Bacteria</taxon>
        <taxon>Bacillati</taxon>
        <taxon>Actinomycetota</taxon>
        <taxon>Actinomycetes</taxon>
        <taxon>Mycobacteriales</taxon>
        <taxon>Nocardiaceae</taxon>
        <taxon>Nocardia</taxon>
    </lineage>
</organism>
<evidence type="ECO:0000256" key="3">
    <source>
        <dbReference type="ARBA" id="ARBA00023163"/>
    </source>
</evidence>
<dbReference type="Gene3D" id="1.10.260.40">
    <property type="entry name" value="lambda repressor-like DNA-binding domains"/>
    <property type="match status" value="1"/>
</dbReference>
<gene>
    <name evidence="5" type="ORF">ACFO0B_03850</name>
</gene>
<dbReference type="PANTHER" id="PTHR46797:SF23">
    <property type="entry name" value="HTH-TYPE TRANSCRIPTIONAL REGULATOR SUTR"/>
    <property type="match status" value="1"/>
</dbReference>
<evidence type="ECO:0000313" key="5">
    <source>
        <dbReference type="EMBL" id="MFC3961116.1"/>
    </source>
</evidence>
<dbReference type="SMART" id="SM00530">
    <property type="entry name" value="HTH_XRE"/>
    <property type="match status" value="1"/>
</dbReference>
<dbReference type="InterPro" id="IPR001387">
    <property type="entry name" value="Cro/C1-type_HTH"/>
</dbReference>
<comment type="caution">
    <text evidence="5">The sequence shown here is derived from an EMBL/GenBank/DDBJ whole genome shotgun (WGS) entry which is preliminary data.</text>
</comment>
<dbReference type="Pfam" id="PF13560">
    <property type="entry name" value="HTH_31"/>
    <property type="match status" value="1"/>
</dbReference>
<keyword evidence="1" id="KW-0805">Transcription regulation</keyword>
<dbReference type="PROSITE" id="PS50943">
    <property type="entry name" value="HTH_CROC1"/>
    <property type="match status" value="1"/>
</dbReference>
<dbReference type="RefSeq" id="WP_378610887.1">
    <property type="nucleotide sequence ID" value="NZ_JBHSAX010000004.1"/>
</dbReference>
<accession>A0ABV8DN84</accession>
<proteinExistence type="predicted"/>
<keyword evidence="3" id="KW-0804">Transcription</keyword>
<name>A0ABV8DN84_9NOCA</name>
<dbReference type="Proteomes" id="UP001595696">
    <property type="component" value="Unassembled WGS sequence"/>
</dbReference>
<dbReference type="EMBL" id="JBHSAX010000004">
    <property type="protein sequence ID" value="MFC3961116.1"/>
    <property type="molecule type" value="Genomic_DNA"/>
</dbReference>
<evidence type="ECO:0000256" key="2">
    <source>
        <dbReference type="ARBA" id="ARBA00023125"/>
    </source>
</evidence>
<evidence type="ECO:0000259" key="4">
    <source>
        <dbReference type="PROSITE" id="PS50943"/>
    </source>
</evidence>
<sequence>MTDPGEPIGALVRRLRVERNLTQAELAQRAGCSRSLVQQIENGSRVPPLSLRERLSLALGEELPGAPAEAGDAALHELRMRFNVLLGKDPAVVARALGIAQSLLDAAGVREEIEPLRLIADRQLERAEEILTQIPSRSATVWEWNTVNDWLTILDQAGTSVRAIHTADLGTIGGDVGDEYHAAILRLADKSLPPRIEVRRMYVLDDISDVWPYDDKLWRQTRAGVESVLIKREHARNAQSMLVVDDRYVAIGEYDYSQQARVATRFSVLNHDVAFAVKRFEKLYALRLAGTAVPVNDVVAEPALAGYRRLSDGDCRMQFREALAERWARIAADPAGGAE</sequence>
<dbReference type="PANTHER" id="PTHR46797">
    <property type="entry name" value="HTH-TYPE TRANSCRIPTIONAL REGULATOR"/>
    <property type="match status" value="1"/>
</dbReference>
<protein>
    <submittedName>
        <fullName evidence="5">Helix-turn-helix domain-containing protein</fullName>
    </submittedName>
</protein>
<dbReference type="InterPro" id="IPR050807">
    <property type="entry name" value="TransReg_Diox_bact_type"/>
</dbReference>
<dbReference type="InterPro" id="IPR010982">
    <property type="entry name" value="Lambda_DNA-bd_dom_sf"/>
</dbReference>